<accession>A0A2R5GME2</accession>
<dbReference type="InParanoid" id="A0A2R5GME2"/>
<feature type="compositionally biased region" description="Basic and acidic residues" evidence="1">
    <location>
        <begin position="37"/>
        <end position="52"/>
    </location>
</feature>
<dbReference type="AlphaFoldDB" id="A0A2R5GME2"/>
<name>A0A2R5GME2_9STRA</name>
<dbReference type="EMBL" id="BEYU01000058">
    <property type="protein sequence ID" value="GBG29471.1"/>
    <property type="molecule type" value="Genomic_DNA"/>
</dbReference>
<keyword evidence="3" id="KW-1185">Reference proteome</keyword>
<evidence type="ECO:0000256" key="1">
    <source>
        <dbReference type="SAM" id="MobiDB-lite"/>
    </source>
</evidence>
<gene>
    <name evidence="2" type="ORF">FCC1311_056922</name>
</gene>
<protein>
    <submittedName>
        <fullName evidence="2">Uncharacterized protein</fullName>
    </submittedName>
</protein>
<feature type="region of interest" description="Disordered" evidence="1">
    <location>
        <begin position="1"/>
        <end position="68"/>
    </location>
</feature>
<proteinExistence type="predicted"/>
<evidence type="ECO:0000313" key="3">
    <source>
        <dbReference type="Proteomes" id="UP000241890"/>
    </source>
</evidence>
<comment type="caution">
    <text evidence="2">The sequence shown here is derived from an EMBL/GenBank/DDBJ whole genome shotgun (WGS) entry which is preliminary data.</text>
</comment>
<evidence type="ECO:0000313" key="2">
    <source>
        <dbReference type="EMBL" id="GBG29471.1"/>
    </source>
</evidence>
<organism evidence="2 3">
    <name type="scientific">Hondaea fermentalgiana</name>
    <dbReference type="NCBI Taxonomy" id="2315210"/>
    <lineage>
        <taxon>Eukaryota</taxon>
        <taxon>Sar</taxon>
        <taxon>Stramenopiles</taxon>
        <taxon>Bigyra</taxon>
        <taxon>Labyrinthulomycetes</taxon>
        <taxon>Thraustochytrida</taxon>
        <taxon>Thraustochytriidae</taxon>
        <taxon>Hondaea</taxon>
    </lineage>
</organism>
<dbReference type="Proteomes" id="UP000241890">
    <property type="component" value="Unassembled WGS sequence"/>
</dbReference>
<reference evidence="2 3" key="1">
    <citation type="submission" date="2017-12" db="EMBL/GenBank/DDBJ databases">
        <title>Sequencing, de novo assembly and annotation of complete genome of a new Thraustochytrid species, strain FCC1311.</title>
        <authorList>
            <person name="Sedici K."/>
            <person name="Godart F."/>
            <person name="Aiese Cigliano R."/>
            <person name="Sanseverino W."/>
            <person name="Barakat M."/>
            <person name="Ortet P."/>
            <person name="Marechal E."/>
            <person name="Cagnac O."/>
            <person name="Amato A."/>
        </authorList>
    </citation>
    <scope>NUCLEOTIDE SEQUENCE [LARGE SCALE GENOMIC DNA]</scope>
</reference>
<sequence length="123" mass="13332">MPQETSEAAMVTEAAPPPPVAEGKKEVEEEALASSAAREEKSEATLDEEKTEMMSAGEARRQKWAFRKQSPGTVEAREWFVVANEAGSHELVQAVENGYVAHTILADTDVGLVVTNDTCNVEQ</sequence>